<protein>
    <recommendedName>
        <fullName evidence="3">Transposase</fullName>
    </recommendedName>
</protein>
<comment type="caution">
    <text evidence="1">The sequence shown here is derived from an EMBL/GenBank/DDBJ whole genome shotgun (WGS) entry which is preliminary data.</text>
</comment>
<name>A0ABT6UGL4_9GAMM</name>
<evidence type="ECO:0000313" key="2">
    <source>
        <dbReference type="Proteomes" id="UP001159075"/>
    </source>
</evidence>
<feature type="non-terminal residue" evidence="1">
    <location>
        <position position="67"/>
    </location>
</feature>
<evidence type="ECO:0008006" key="3">
    <source>
        <dbReference type="Google" id="ProtNLM"/>
    </source>
</evidence>
<keyword evidence="2" id="KW-1185">Reference proteome</keyword>
<accession>A0ABT6UGL4</accession>
<sequence length="67" mass="7436">MSKGKRQERLAGRKAGFNASYRIAPASILRTCGPVKRLLVVMWPSTEPRMLHCGQTDTPPLSQVEVI</sequence>
<dbReference type="EMBL" id="JAOTLW010000013">
    <property type="protein sequence ID" value="MDI5832646.1"/>
    <property type="molecule type" value="Genomic_DNA"/>
</dbReference>
<proteinExistence type="predicted"/>
<organism evidence="1 2">
    <name type="scientific">Shewanella xiamenensis</name>
    <dbReference type="NCBI Taxonomy" id="332186"/>
    <lineage>
        <taxon>Bacteria</taxon>
        <taxon>Pseudomonadati</taxon>
        <taxon>Pseudomonadota</taxon>
        <taxon>Gammaproteobacteria</taxon>
        <taxon>Alteromonadales</taxon>
        <taxon>Shewanellaceae</taxon>
        <taxon>Shewanella</taxon>
    </lineage>
</organism>
<gene>
    <name evidence="1" type="ORF">ODY93_13785</name>
</gene>
<reference evidence="1 2" key="1">
    <citation type="submission" date="2022-09" db="EMBL/GenBank/DDBJ databases">
        <title>The outer-membrane cytochrome OmcA is essential for infection of Shewanella oneidensis by a zebrafish-associated bacteriophage.</title>
        <authorList>
            <person name="Grenfell A.W."/>
            <person name="Intile P."/>
            <person name="Mcfarlane J."/>
            <person name="Leung D."/>
            <person name="Abdalla K."/>
            <person name="Wold M."/>
            <person name="Kees E."/>
            <person name="Gralnick J."/>
        </authorList>
    </citation>
    <scope>NUCLEOTIDE SEQUENCE [LARGE SCALE GENOMIC DNA]</scope>
    <source>
        <strain evidence="1 2">NF-5</strain>
    </source>
</reference>
<evidence type="ECO:0000313" key="1">
    <source>
        <dbReference type="EMBL" id="MDI5832646.1"/>
    </source>
</evidence>
<dbReference type="Proteomes" id="UP001159075">
    <property type="component" value="Unassembled WGS sequence"/>
</dbReference>
<dbReference type="RefSeq" id="WP_282679618.1">
    <property type="nucleotide sequence ID" value="NZ_JAOTLW010000013.1"/>
</dbReference>